<keyword evidence="8" id="KW-1185">Reference proteome</keyword>
<dbReference type="AlphaFoldDB" id="A0A934RZS4"/>
<evidence type="ECO:0000256" key="2">
    <source>
        <dbReference type="ARBA" id="ARBA00022723"/>
    </source>
</evidence>
<dbReference type="InterPro" id="IPR017850">
    <property type="entry name" value="Alkaline_phosphatase_core_sf"/>
</dbReference>
<protein>
    <submittedName>
        <fullName evidence="7">Arylsulfatase</fullName>
    </submittedName>
</protein>
<evidence type="ECO:0000259" key="6">
    <source>
        <dbReference type="Pfam" id="PF00884"/>
    </source>
</evidence>
<evidence type="ECO:0000256" key="3">
    <source>
        <dbReference type="ARBA" id="ARBA00022801"/>
    </source>
</evidence>
<comment type="similarity">
    <text evidence="1">Belongs to the sulfatase family.</text>
</comment>
<dbReference type="InterPro" id="IPR000917">
    <property type="entry name" value="Sulfatase_N"/>
</dbReference>
<keyword evidence="5" id="KW-0732">Signal</keyword>
<dbReference type="Pfam" id="PF00884">
    <property type="entry name" value="Sulfatase"/>
    <property type="match status" value="1"/>
</dbReference>
<dbReference type="InterPro" id="IPR050738">
    <property type="entry name" value="Sulfatase"/>
</dbReference>
<evidence type="ECO:0000256" key="4">
    <source>
        <dbReference type="ARBA" id="ARBA00022837"/>
    </source>
</evidence>
<dbReference type="Gene3D" id="3.40.720.10">
    <property type="entry name" value="Alkaline Phosphatase, subunit A"/>
    <property type="match status" value="1"/>
</dbReference>
<dbReference type="CDD" id="cd16146">
    <property type="entry name" value="ARS_like"/>
    <property type="match status" value="1"/>
</dbReference>
<dbReference type="GO" id="GO:0004065">
    <property type="term" value="F:arylsulfatase activity"/>
    <property type="evidence" value="ECO:0007669"/>
    <property type="project" value="TreeGrafter"/>
</dbReference>
<evidence type="ECO:0000313" key="7">
    <source>
        <dbReference type="EMBL" id="MBK1876483.1"/>
    </source>
</evidence>
<feature type="signal peptide" evidence="5">
    <location>
        <begin position="1"/>
        <end position="21"/>
    </location>
</feature>
<evidence type="ECO:0000313" key="8">
    <source>
        <dbReference type="Proteomes" id="UP000617628"/>
    </source>
</evidence>
<proteinExistence type="inferred from homology"/>
<dbReference type="Gene3D" id="3.30.1120.10">
    <property type="match status" value="1"/>
</dbReference>
<feature type="chain" id="PRO_5038118216" evidence="5">
    <location>
        <begin position="22"/>
        <end position="574"/>
    </location>
</feature>
<dbReference type="PANTHER" id="PTHR42693">
    <property type="entry name" value="ARYLSULFATASE FAMILY MEMBER"/>
    <property type="match status" value="1"/>
</dbReference>
<keyword evidence="3" id="KW-0378">Hydrolase</keyword>
<dbReference type="Proteomes" id="UP000617628">
    <property type="component" value="Unassembled WGS sequence"/>
</dbReference>
<dbReference type="InterPro" id="IPR024607">
    <property type="entry name" value="Sulfatase_CS"/>
</dbReference>
<evidence type="ECO:0000256" key="1">
    <source>
        <dbReference type="ARBA" id="ARBA00008779"/>
    </source>
</evidence>
<dbReference type="EMBL" id="JAENIL010000009">
    <property type="protein sequence ID" value="MBK1876483.1"/>
    <property type="molecule type" value="Genomic_DNA"/>
</dbReference>
<gene>
    <name evidence="7" type="ORF">JIN87_06350</name>
</gene>
<keyword evidence="4" id="KW-0106">Calcium</keyword>
<evidence type="ECO:0000256" key="5">
    <source>
        <dbReference type="SAM" id="SignalP"/>
    </source>
</evidence>
<dbReference type="PANTHER" id="PTHR42693:SF53">
    <property type="entry name" value="ENDO-4-O-SULFATASE"/>
    <property type="match status" value="1"/>
</dbReference>
<accession>A0A934RZS4</accession>
<dbReference type="GO" id="GO:0046872">
    <property type="term" value="F:metal ion binding"/>
    <property type="evidence" value="ECO:0007669"/>
    <property type="project" value="UniProtKB-KW"/>
</dbReference>
<feature type="domain" description="Sulfatase N-terminal" evidence="6">
    <location>
        <begin position="27"/>
        <end position="345"/>
    </location>
</feature>
<dbReference type="FunFam" id="3.40.720.10:FF:000070">
    <property type="entry name" value="Arylsulfatase A"/>
    <property type="match status" value="1"/>
</dbReference>
<dbReference type="SUPFAM" id="SSF53649">
    <property type="entry name" value="Alkaline phosphatase-like"/>
    <property type="match status" value="1"/>
</dbReference>
<dbReference type="PROSITE" id="PS00523">
    <property type="entry name" value="SULFATASE_1"/>
    <property type="match status" value="1"/>
</dbReference>
<comment type="caution">
    <text evidence="7">The sequence shown here is derived from an EMBL/GenBank/DDBJ whole genome shotgun (WGS) entry which is preliminary data.</text>
</comment>
<name>A0A934RZS4_9BACT</name>
<reference evidence="7" key="1">
    <citation type="submission" date="2021-01" db="EMBL/GenBank/DDBJ databases">
        <title>Modified the classification status of verrucomicrobia.</title>
        <authorList>
            <person name="Feng X."/>
        </authorList>
    </citation>
    <scope>NUCLEOTIDE SEQUENCE</scope>
    <source>
        <strain evidence="7">KCTC 13126</strain>
    </source>
</reference>
<keyword evidence="2" id="KW-0479">Metal-binding</keyword>
<organism evidence="7 8">
    <name type="scientific">Pelagicoccus mobilis</name>
    <dbReference type="NCBI Taxonomy" id="415221"/>
    <lineage>
        <taxon>Bacteria</taxon>
        <taxon>Pseudomonadati</taxon>
        <taxon>Verrucomicrobiota</taxon>
        <taxon>Opitutia</taxon>
        <taxon>Puniceicoccales</taxon>
        <taxon>Pelagicoccaceae</taxon>
        <taxon>Pelagicoccus</taxon>
    </lineage>
</organism>
<dbReference type="RefSeq" id="WP_200354700.1">
    <property type="nucleotide sequence ID" value="NZ_JAENIL010000009.1"/>
</dbReference>
<sequence length="574" mass="65511">MRPIPVLFATILCFASFSAAAKELSHPNVVLIMTDDQGYGDFGVLGNEIINTPHLDQLARESASMTDFYVSPVCSPTRANLMTGRYNYRTRVVDTYKGRSMMDPEEYTLAEALSDSGYATGIFGKWHLGDNYPLRATDQGFHESYLHLGGGLAQPSEPIENERRYTNPILFHNNKKIETRGYCTDLYFEAASEFIDKAIDDEQPFFAYIATNAPHGPFHDVPEALYQKYKSMDLSSIMLGDYEYEDNVARVFAMIENVDENIGRLVDQLERRGVTRDTIVIYLNDNGPNSVRYVGPFRGRKGEIYEGGIRSPLWMKWPARLKAGAESDRVSAHYDIMPTILEAANAKLPAGVHLDGRSLLPLLEGKSPNWPERDIFIQAHRGDEPTLEHNMMMRSQRWKLLRASGFHNEKPDVEVPFELYDILADPSESNNLFQQRKDVANAMLERYHNWFEDVSNTRPDNYAPPRMRIGDRNNKQLILTWQNRRVTPTSFEWLLQADRKGSYDLEIQWVSPVSTSNLEITIAEKPHSVSFNPETESYLIKGVGLEKGAFSLQMSLPQGYKKQDLPYYLILRKS</sequence>